<gene>
    <name evidence="1" type="ORF">G3569_08065</name>
</gene>
<keyword evidence="2" id="KW-1185">Reference proteome</keyword>
<proteinExistence type="predicted"/>
<evidence type="ECO:0000313" key="1">
    <source>
        <dbReference type="EMBL" id="NGP88308.1"/>
    </source>
</evidence>
<sequence>MSEDIATAKFVCDLSNCKVASIKGEQEEVYSPNFLKESLIRRYDKNWYSAFKKFCKEIRTKKEGAPEV</sequence>
<dbReference type="RefSeq" id="WP_205720086.1">
    <property type="nucleotide sequence ID" value="NZ_JAALLS010000008.1"/>
</dbReference>
<dbReference type="EMBL" id="JAALLS010000008">
    <property type="protein sequence ID" value="NGP88308.1"/>
    <property type="molecule type" value="Genomic_DNA"/>
</dbReference>
<organism evidence="1 2">
    <name type="scientific">Fodinibius halophilus</name>
    <dbReference type="NCBI Taxonomy" id="1736908"/>
    <lineage>
        <taxon>Bacteria</taxon>
        <taxon>Pseudomonadati</taxon>
        <taxon>Balneolota</taxon>
        <taxon>Balneolia</taxon>
        <taxon>Balneolales</taxon>
        <taxon>Balneolaceae</taxon>
        <taxon>Fodinibius</taxon>
    </lineage>
</organism>
<dbReference type="Proteomes" id="UP000479132">
    <property type="component" value="Unassembled WGS sequence"/>
</dbReference>
<name>A0A6M1SWR0_9BACT</name>
<comment type="caution">
    <text evidence="1">The sequence shown here is derived from an EMBL/GenBank/DDBJ whole genome shotgun (WGS) entry which is preliminary data.</text>
</comment>
<dbReference type="AlphaFoldDB" id="A0A6M1SWR0"/>
<protein>
    <submittedName>
        <fullName evidence="1">DUF3109 family protein</fullName>
    </submittedName>
</protein>
<accession>A0A6M1SWR0</accession>
<reference evidence="1 2" key="1">
    <citation type="submission" date="2020-02" db="EMBL/GenBank/DDBJ databases">
        <title>Aliifodinibius halophilus 2W32, complete genome.</title>
        <authorList>
            <person name="Li Y."/>
            <person name="Wu S."/>
        </authorList>
    </citation>
    <scope>NUCLEOTIDE SEQUENCE [LARGE SCALE GENOMIC DNA]</scope>
    <source>
        <strain evidence="1 2">2W32</strain>
    </source>
</reference>
<evidence type="ECO:0000313" key="2">
    <source>
        <dbReference type="Proteomes" id="UP000479132"/>
    </source>
</evidence>